<keyword evidence="2" id="KW-1185">Reference proteome</keyword>
<evidence type="ECO:0000313" key="2">
    <source>
        <dbReference type="Proteomes" id="UP001218218"/>
    </source>
</evidence>
<protein>
    <submittedName>
        <fullName evidence="1">Uncharacterized protein</fullName>
    </submittedName>
</protein>
<dbReference type="AlphaFoldDB" id="A0AAD6ZXY2"/>
<accession>A0AAD6ZXY2</accession>
<proteinExistence type="predicted"/>
<dbReference type="Proteomes" id="UP001218218">
    <property type="component" value="Unassembled WGS sequence"/>
</dbReference>
<name>A0AAD6ZXY2_9AGAR</name>
<comment type="caution">
    <text evidence="1">The sequence shown here is derived from an EMBL/GenBank/DDBJ whole genome shotgun (WGS) entry which is preliminary data.</text>
</comment>
<dbReference type="EMBL" id="JARIHO010000022">
    <property type="protein sequence ID" value="KAJ7343714.1"/>
    <property type="molecule type" value="Genomic_DNA"/>
</dbReference>
<gene>
    <name evidence="1" type="ORF">DFH08DRAFT_1008689</name>
</gene>
<sequence>MFGIGKINTQHIFSLHATATAESLPDELLSGIISPALGTRRHSSSEVLLVCKAWLRVAPPLLYNVVVIRSTAQEAKVEVGFGGHILKSAPNVTDIFISTAIHSPDTTPGPIIDLSWLNPQRLILFEDTTQNLETKGVMQLFQALADAMDKKWTNLRLGLPYLHCYPAFWQNTKIERFGECLRSNPLERTFAKFTDTMPRSVMLTADTGHVPLDWDAFEALAKTSGETLVEMSRYSVKSSDFRIPRQPTIFLHFTTLRSLNVIQVSASPAVCPDSSPLLSPPSSHLTSSRAVYSPRSNNSSLPMLRRFVLDGSIKAPAYDAFLTRHRHKLTDISLSNRSIQKASTIFKHCPALLNLDLRLVGAHGLTCPPKHHSLVKMVVQKAPSAGRNVRDDHAEWTKFWADSAWGDFPALRRIEVAPLEWPTNERAISKSPWLVDWEGIHWRPNFRALAVKTRHPYRGRAQTNFLFILIESHLQAYASQVGRGAFLPRSFTIGPAISGVPTVYKYDPVSRTFPHEPPRI</sequence>
<evidence type="ECO:0000313" key="1">
    <source>
        <dbReference type="EMBL" id="KAJ7343714.1"/>
    </source>
</evidence>
<organism evidence="1 2">
    <name type="scientific">Mycena albidolilacea</name>
    <dbReference type="NCBI Taxonomy" id="1033008"/>
    <lineage>
        <taxon>Eukaryota</taxon>
        <taxon>Fungi</taxon>
        <taxon>Dikarya</taxon>
        <taxon>Basidiomycota</taxon>
        <taxon>Agaricomycotina</taxon>
        <taxon>Agaricomycetes</taxon>
        <taxon>Agaricomycetidae</taxon>
        <taxon>Agaricales</taxon>
        <taxon>Marasmiineae</taxon>
        <taxon>Mycenaceae</taxon>
        <taxon>Mycena</taxon>
    </lineage>
</organism>
<reference evidence="1" key="1">
    <citation type="submission" date="2023-03" db="EMBL/GenBank/DDBJ databases">
        <title>Massive genome expansion in bonnet fungi (Mycena s.s.) driven by repeated elements and novel gene families across ecological guilds.</title>
        <authorList>
            <consortium name="Lawrence Berkeley National Laboratory"/>
            <person name="Harder C.B."/>
            <person name="Miyauchi S."/>
            <person name="Viragh M."/>
            <person name="Kuo A."/>
            <person name="Thoen E."/>
            <person name="Andreopoulos B."/>
            <person name="Lu D."/>
            <person name="Skrede I."/>
            <person name="Drula E."/>
            <person name="Henrissat B."/>
            <person name="Morin E."/>
            <person name="Kohler A."/>
            <person name="Barry K."/>
            <person name="LaButti K."/>
            <person name="Morin E."/>
            <person name="Salamov A."/>
            <person name="Lipzen A."/>
            <person name="Mereny Z."/>
            <person name="Hegedus B."/>
            <person name="Baldrian P."/>
            <person name="Stursova M."/>
            <person name="Weitz H."/>
            <person name="Taylor A."/>
            <person name="Grigoriev I.V."/>
            <person name="Nagy L.G."/>
            <person name="Martin F."/>
            <person name="Kauserud H."/>
        </authorList>
    </citation>
    <scope>NUCLEOTIDE SEQUENCE</scope>
    <source>
        <strain evidence="1">CBHHK002</strain>
    </source>
</reference>